<sequence>DACCSPCFTFFQSCLSETSMSCVLNQDCILPCRFRNRVTNMTWEREKSLIVSYDQGNIRYSESFRSRASLFEDQISRGNGDLLLRGVKVDDEGRYRCHVFTTGIYYRHSVVLAVEAPVSTFRIHQDGNRITCSSEGIYPQPELTWSTEPPSNTTLQNRTTVHQTEEKLYDISSSLTVPDGSDRIYSCTIRTQLKYTGTKWWRATLAEPAHVIRLVSITTQSLNRCREKINVWMRENFLQLNRNKTEVIIYKPKEEQSRVIDLEL</sequence>
<evidence type="ECO:0000313" key="12">
    <source>
        <dbReference type="Ensembl" id="ENSXMAP00000026278.1"/>
    </source>
</evidence>
<keyword evidence="10" id="KW-0393">Immunoglobulin domain</keyword>
<organism evidence="12 13">
    <name type="scientific">Xiphophorus maculatus</name>
    <name type="common">Southern platyfish</name>
    <name type="synonym">Platypoecilus maculatus</name>
    <dbReference type="NCBI Taxonomy" id="8083"/>
    <lineage>
        <taxon>Eukaryota</taxon>
        <taxon>Metazoa</taxon>
        <taxon>Chordata</taxon>
        <taxon>Craniata</taxon>
        <taxon>Vertebrata</taxon>
        <taxon>Euteleostomi</taxon>
        <taxon>Actinopterygii</taxon>
        <taxon>Neopterygii</taxon>
        <taxon>Teleostei</taxon>
        <taxon>Neoteleostei</taxon>
        <taxon>Acanthomorphata</taxon>
        <taxon>Ovalentaria</taxon>
        <taxon>Atherinomorphae</taxon>
        <taxon>Cyprinodontiformes</taxon>
        <taxon>Poeciliidae</taxon>
        <taxon>Poeciliinae</taxon>
        <taxon>Xiphophorus</taxon>
    </lineage>
</organism>
<accession>A0A3B5Q361</accession>
<dbReference type="GO" id="GO:0031295">
    <property type="term" value="P:T cell costimulation"/>
    <property type="evidence" value="ECO:0007669"/>
    <property type="project" value="TreeGrafter"/>
</dbReference>
<feature type="domain" description="Ig-like" evidence="11">
    <location>
        <begin position="6"/>
        <end position="119"/>
    </location>
</feature>
<evidence type="ECO:0000256" key="9">
    <source>
        <dbReference type="ARBA" id="ARBA00023180"/>
    </source>
</evidence>
<protein>
    <recommendedName>
        <fullName evidence="11">Ig-like domain-containing protein</fullName>
    </recommendedName>
</protein>
<dbReference type="AlphaFoldDB" id="A0A3B5Q361"/>
<keyword evidence="5" id="KW-1133">Transmembrane helix</keyword>
<evidence type="ECO:0000313" key="13">
    <source>
        <dbReference type="Proteomes" id="UP000002852"/>
    </source>
</evidence>
<evidence type="ECO:0000256" key="7">
    <source>
        <dbReference type="ARBA" id="ARBA00023157"/>
    </source>
</evidence>
<dbReference type="InterPro" id="IPR053896">
    <property type="entry name" value="BTN3A2-like_Ig-C"/>
</dbReference>
<dbReference type="InterPro" id="IPR051713">
    <property type="entry name" value="T-cell_Activation_Regulation"/>
</dbReference>
<dbReference type="Gene3D" id="2.60.40.10">
    <property type="entry name" value="Immunoglobulins"/>
    <property type="match status" value="2"/>
</dbReference>
<dbReference type="GO" id="GO:0007166">
    <property type="term" value="P:cell surface receptor signaling pathway"/>
    <property type="evidence" value="ECO:0007669"/>
    <property type="project" value="TreeGrafter"/>
</dbReference>
<keyword evidence="8" id="KW-0675">Receptor</keyword>
<evidence type="ECO:0000256" key="8">
    <source>
        <dbReference type="ARBA" id="ARBA00023170"/>
    </source>
</evidence>
<keyword evidence="7" id="KW-1015">Disulfide bond</keyword>
<dbReference type="PROSITE" id="PS50835">
    <property type="entry name" value="IG_LIKE"/>
    <property type="match status" value="2"/>
</dbReference>
<evidence type="ECO:0000256" key="1">
    <source>
        <dbReference type="ARBA" id="ARBA00004251"/>
    </source>
</evidence>
<dbReference type="SMART" id="SM00409">
    <property type="entry name" value="IG"/>
    <property type="match status" value="1"/>
</dbReference>
<evidence type="ECO:0000256" key="2">
    <source>
        <dbReference type="ARBA" id="ARBA00022475"/>
    </source>
</evidence>
<keyword evidence="4" id="KW-0732">Signal</keyword>
<dbReference type="Proteomes" id="UP000002852">
    <property type="component" value="Unassembled WGS sequence"/>
</dbReference>
<keyword evidence="3" id="KW-0812">Transmembrane</keyword>
<dbReference type="InterPro" id="IPR013783">
    <property type="entry name" value="Ig-like_fold"/>
</dbReference>
<keyword evidence="13" id="KW-1185">Reference proteome</keyword>
<evidence type="ECO:0000256" key="10">
    <source>
        <dbReference type="ARBA" id="ARBA00023319"/>
    </source>
</evidence>
<dbReference type="GO" id="GO:0071222">
    <property type="term" value="P:cellular response to lipopolysaccharide"/>
    <property type="evidence" value="ECO:0007669"/>
    <property type="project" value="TreeGrafter"/>
</dbReference>
<evidence type="ECO:0000256" key="4">
    <source>
        <dbReference type="ARBA" id="ARBA00022729"/>
    </source>
</evidence>
<reference evidence="13" key="1">
    <citation type="submission" date="2012-01" db="EMBL/GenBank/DDBJ databases">
        <authorList>
            <person name="Walter R."/>
            <person name="Schartl M."/>
            <person name="Warren W."/>
        </authorList>
    </citation>
    <scope>NUCLEOTIDE SEQUENCE [LARGE SCALE GENOMIC DNA]</scope>
    <source>
        <strain evidence="13">JP 163 A</strain>
    </source>
</reference>
<dbReference type="GeneTree" id="ENSGT00940000154641"/>
<dbReference type="GO" id="GO:0042130">
    <property type="term" value="P:negative regulation of T cell proliferation"/>
    <property type="evidence" value="ECO:0007669"/>
    <property type="project" value="TreeGrafter"/>
</dbReference>
<evidence type="ECO:0000256" key="3">
    <source>
        <dbReference type="ARBA" id="ARBA00022692"/>
    </source>
</evidence>
<dbReference type="GO" id="GO:0006955">
    <property type="term" value="P:immune response"/>
    <property type="evidence" value="ECO:0007669"/>
    <property type="project" value="TreeGrafter"/>
</dbReference>
<dbReference type="PANTHER" id="PTHR25466:SF14">
    <property type="entry name" value="BUTYROPHILIN SUBFAMILY 2 MEMBER A2-LIKE-RELATED"/>
    <property type="match status" value="1"/>
</dbReference>
<evidence type="ECO:0000259" key="11">
    <source>
        <dbReference type="PROSITE" id="PS50835"/>
    </source>
</evidence>
<name>A0A3B5Q361_XIPMA</name>
<dbReference type="SUPFAM" id="SSF48726">
    <property type="entry name" value="Immunoglobulin"/>
    <property type="match status" value="2"/>
</dbReference>
<proteinExistence type="predicted"/>
<evidence type="ECO:0000256" key="6">
    <source>
        <dbReference type="ARBA" id="ARBA00023136"/>
    </source>
</evidence>
<keyword evidence="6" id="KW-0472">Membrane</keyword>
<evidence type="ECO:0000256" key="5">
    <source>
        <dbReference type="ARBA" id="ARBA00022989"/>
    </source>
</evidence>
<comment type="subcellular location">
    <subcellularLocation>
        <location evidence="1">Cell membrane</location>
        <topology evidence="1">Single-pass type I membrane protein</topology>
    </subcellularLocation>
</comment>
<reference evidence="12" key="3">
    <citation type="submission" date="2025-08" db="UniProtKB">
        <authorList>
            <consortium name="Ensembl"/>
        </authorList>
    </citation>
    <scope>IDENTIFICATION</scope>
    <source>
        <strain evidence="12">JP 163 A</strain>
    </source>
</reference>
<dbReference type="Pfam" id="PF22705">
    <property type="entry name" value="C2-set_3"/>
    <property type="match status" value="1"/>
</dbReference>
<keyword evidence="9" id="KW-0325">Glycoprotein</keyword>
<dbReference type="InterPro" id="IPR003599">
    <property type="entry name" value="Ig_sub"/>
</dbReference>
<dbReference type="InterPro" id="IPR013106">
    <property type="entry name" value="Ig_V-set"/>
</dbReference>
<dbReference type="Pfam" id="PF07686">
    <property type="entry name" value="V-set"/>
    <property type="match status" value="1"/>
</dbReference>
<feature type="domain" description="Ig-like" evidence="11">
    <location>
        <begin position="126"/>
        <end position="189"/>
    </location>
</feature>
<dbReference type="PANTHER" id="PTHR25466">
    <property type="entry name" value="T-LYMPHOCYTE ACTIVATION ANTIGEN"/>
    <property type="match status" value="1"/>
</dbReference>
<reference evidence="13" key="2">
    <citation type="journal article" date="2013" name="Nat. Genet.">
        <title>The genome of the platyfish, Xiphophorus maculatus, provides insights into evolutionary adaptation and several complex traits.</title>
        <authorList>
            <person name="Schartl M."/>
            <person name="Walter R.B."/>
            <person name="Shen Y."/>
            <person name="Garcia T."/>
            <person name="Catchen J."/>
            <person name="Amores A."/>
            <person name="Braasch I."/>
            <person name="Chalopin D."/>
            <person name="Volff J.N."/>
            <person name="Lesch K.P."/>
            <person name="Bisazza A."/>
            <person name="Minx P."/>
            <person name="Hillier L."/>
            <person name="Wilson R.K."/>
            <person name="Fuerstenberg S."/>
            <person name="Boore J."/>
            <person name="Searle S."/>
            <person name="Postlethwait J.H."/>
            <person name="Warren W.C."/>
        </authorList>
    </citation>
    <scope>NUCLEOTIDE SEQUENCE [LARGE SCALE GENOMIC DNA]</scope>
    <source>
        <strain evidence="13">JP 163 A</strain>
    </source>
</reference>
<dbReference type="InterPro" id="IPR007110">
    <property type="entry name" value="Ig-like_dom"/>
</dbReference>
<dbReference type="GO" id="GO:0042102">
    <property type="term" value="P:positive regulation of T cell proliferation"/>
    <property type="evidence" value="ECO:0007669"/>
    <property type="project" value="TreeGrafter"/>
</dbReference>
<dbReference type="InterPro" id="IPR036179">
    <property type="entry name" value="Ig-like_dom_sf"/>
</dbReference>
<dbReference type="GO" id="GO:0009897">
    <property type="term" value="C:external side of plasma membrane"/>
    <property type="evidence" value="ECO:0007669"/>
    <property type="project" value="TreeGrafter"/>
</dbReference>
<keyword evidence="2" id="KW-1003">Cell membrane</keyword>
<dbReference type="Ensembl" id="ENSXMAT00000026791.1">
    <property type="protein sequence ID" value="ENSXMAP00000026278.1"/>
    <property type="gene ID" value="ENSXMAG00000025195.1"/>
</dbReference>
<reference evidence="12" key="4">
    <citation type="submission" date="2025-09" db="UniProtKB">
        <authorList>
            <consortium name="Ensembl"/>
        </authorList>
    </citation>
    <scope>IDENTIFICATION</scope>
    <source>
        <strain evidence="12">JP 163 A</strain>
    </source>
</reference>